<dbReference type="EMBL" id="JABFTP020000185">
    <property type="protein sequence ID" value="KAL3287085.1"/>
    <property type="molecule type" value="Genomic_DNA"/>
</dbReference>
<feature type="compositionally biased region" description="Basic and acidic residues" evidence="1">
    <location>
        <begin position="129"/>
        <end position="139"/>
    </location>
</feature>
<evidence type="ECO:0000256" key="1">
    <source>
        <dbReference type="SAM" id="MobiDB-lite"/>
    </source>
</evidence>
<keyword evidence="3" id="KW-1185">Reference proteome</keyword>
<sequence>MDEDATIQCVKNKIDSIRECRKELKKIRESRRPGMAEEEEYEPNLWYFDNIFLVDQETPPESISSLDTPIKNIVESEVFISDDTLISPPLFSGETDEESASVIASTSRSAPISSITFSSSKSGTKRKRDKPDELLEKISKTVDNKDDKFDMIGKNYANKLRDMLFYERNNQLQ</sequence>
<dbReference type="AlphaFoldDB" id="A0ABD2P868"/>
<reference evidence="2 3" key="1">
    <citation type="journal article" date="2021" name="BMC Biol.">
        <title>Horizontally acquired antibacterial genes associated with adaptive radiation of ladybird beetles.</title>
        <authorList>
            <person name="Li H.S."/>
            <person name="Tang X.F."/>
            <person name="Huang Y.H."/>
            <person name="Xu Z.Y."/>
            <person name="Chen M.L."/>
            <person name="Du X.Y."/>
            <person name="Qiu B.Y."/>
            <person name="Chen P.T."/>
            <person name="Zhang W."/>
            <person name="Slipinski A."/>
            <person name="Escalona H.E."/>
            <person name="Waterhouse R.M."/>
            <person name="Zwick A."/>
            <person name="Pang H."/>
        </authorList>
    </citation>
    <scope>NUCLEOTIDE SEQUENCE [LARGE SCALE GENOMIC DNA]</scope>
    <source>
        <strain evidence="2">SYSU2018</strain>
    </source>
</reference>
<feature type="compositionally biased region" description="Low complexity" evidence="1">
    <location>
        <begin position="107"/>
        <end position="122"/>
    </location>
</feature>
<feature type="region of interest" description="Disordered" evidence="1">
    <location>
        <begin position="89"/>
        <end position="139"/>
    </location>
</feature>
<evidence type="ECO:0008006" key="4">
    <source>
        <dbReference type="Google" id="ProtNLM"/>
    </source>
</evidence>
<comment type="caution">
    <text evidence="2">The sequence shown here is derived from an EMBL/GenBank/DDBJ whole genome shotgun (WGS) entry which is preliminary data.</text>
</comment>
<dbReference type="PANTHER" id="PTHR21505">
    <property type="entry name" value="MADF DOMAIN-CONTAINING PROTEIN-RELATED"/>
    <property type="match status" value="1"/>
</dbReference>
<evidence type="ECO:0000313" key="3">
    <source>
        <dbReference type="Proteomes" id="UP001516400"/>
    </source>
</evidence>
<dbReference type="Proteomes" id="UP001516400">
    <property type="component" value="Unassembled WGS sequence"/>
</dbReference>
<organism evidence="2 3">
    <name type="scientific">Cryptolaemus montrouzieri</name>
    <dbReference type="NCBI Taxonomy" id="559131"/>
    <lineage>
        <taxon>Eukaryota</taxon>
        <taxon>Metazoa</taxon>
        <taxon>Ecdysozoa</taxon>
        <taxon>Arthropoda</taxon>
        <taxon>Hexapoda</taxon>
        <taxon>Insecta</taxon>
        <taxon>Pterygota</taxon>
        <taxon>Neoptera</taxon>
        <taxon>Endopterygota</taxon>
        <taxon>Coleoptera</taxon>
        <taxon>Polyphaga</taxon>
        <taxon>Cucujiformia</taxon>
        <taxon>Coccinelloidea</taxon>
        <taxon>Coccinellidae</taxon>
        <taxon>Scymninae</taxon>
        <taxon>Scymnini</taxon>
        <taxon>Cryptolaemus</taxon>
    </lineage>
</organism>
<proteinExistence type="predicted"/>
<accession>A0ABD2P868</accession>
<name>A0ABD2P868_9CUCU</name>
<dbReference type="PANTHER" id="PTHR21505:SF8">
    <property type="entry name" value="DPT-YFP REPRESSOR BY OVEREXPRESSION, ISOFORM D-RELATED"/>
    <property type="match status" value="1"/>
</dbReference>
<protein>
    <recommendedName>
        <fullName evidence="4">MADF domain-containing protein</fullName>
    </recommendedName>
</protein>
<evidence type="ECO:0000313" key="2">
    <source>
        <dbReference type="EMBL" id="KAL3287085.1"/>
    </source>
</evidence>
<gene>
    <name evidence="2" type="ORF">HHI36_001569</name>
</gene>